<dbReference type="EMBL" id="VSSQ01000030">
    <property type="protein sequence ID" value="MPL65897.1"/>
    <property type="molecule type" value="Genomic_DNA"/>
</dbReference>
<dbReference type="Pfam" id="PF01132">
    <property type="entry name" value="EFP"/>
    <property type="match status" value="1"/>
</dbReference>
<dbReference type="Gene3D" id="2.30.30.30">
    <property type="match status" value="1"/>
</dbReference>
<sequence length="201" mass="22483">MYCPAKTWAVEGTSMVRGGEINLGTCLLINGAPHIVVDREFVSPGKGSAFARVKAKSLKTGNVITQTIKTADSVEDAQVDMVDCQYQYFDGENFMFMNNESYEQFGIPLEAHEDKRPYLKEGETYTLIMWEGEPIDIKIPYKMVFTVVESENYIKGDTVSGATKPVTTETGLVVRVPLFIKQGEKILVNTESNDYVERVND</sequence>
<keyword evidence="5 9" id="KW-0251">Elongation factor</keyword>
<dbReference type="InterPro" id="IPR014722">
    <property type="entry name" value="Rib_uL2_dom2"/>
</dbReference>
<comment type="subcellular location">
    <subcellularLocation>
        <location evidence="1">Cytoplasm</location>
    </subcellularLocation>
</comment>
<dbReference type="PIRSF" id="PIRSF005901">
    <property type="entry name" value="EF-P"/>
    <property type="match status" value="1"/>
</dbReference>
<reference evidence="9" key="1">
    <citation type="submission" date="2019-08" db="EMBL/GenBank/DDBJ databases">
        <authorList>
            <person name="Kucharzyk K."/>
            <person name="Murdoch R.W."/>
            <person name="Higgins S."/>
            <person name="Loffler F."/>
        </authorList>
    </citation>
    <scope>NUCLEOTIDE SEQUENCE</scope>
</reference>
<dbReference type="FunFam" id="2.40.50.140:FF:000004">
    <property type="entry name" value="Elongation factor P"/>
    <property type="match status" value="1"/>
</dbReference>
<evidence type="ECO:0000313" key="9">
    <source>
        <dbReference type="EMBL" id="MPL65897.1"/>
    </source>
</evidence>
<dbReference type="SUPFAM" id="SSF50249">
    <property type="entry name" value="Nucleic acid-binding proteins"/>
    <property type="match status" value="2"/>
</dbReference>
<dbReference type="SMART" id="SM00841">
    <property type="entry name" value="Elong-fact-P_C"/>
    <property type="match status" value="1"/>
</dbReference>
<evidence type="ECO:0000259" key="8">
    <source>
        <dbReference type="SMART" id="SM01185"/>
    </source>
</evidence>
<evidence type="ECO:0000256" key="3">
    <source>
        <dbReference type="ARBA" id="ARBA00009479"/>
    </source>
</evidence>
<dbReference type="InterPro" id="IPR020599">
    <property type="entry name" value="Transl_elong_fac_P/YeiP"/>
</dbReference>
<dbReference type="Pfam" id="PF08207">
    <property type="entry name" value="EFP_N"/>
    <property type="match status" value="1"/>
</dbReference>
<dbReference type="Pfam" id="PF09285">
    <property type="entry name" value="Elong-fact-P_C"/>
    <property type="match status" value="1"/>
</dbReference>
<dbReference type="PANTHER" id="PTHR30053">
    <property type="entry name" value="ELONGATION FACTOR P"/>
    <property type="match status" value="1"/>
</dbReference>
<evidence type="ECO:0000256" key="5">
    <source>
        <dbReference type="ARBA" id="ARBA00022768"/>
    </source>
</evidence>
<comment type="similarity">
    <text evidence="3">Belongs to the elongation factor P family.</text>
</comment>
<organism evidence="9">
    <name type="scientific">bioreactor metagenome</name>
    <dbReference type="NCBI Taxonomy" id="1076179"/>
    <lineage>
        <taxon>unclassified sequences</taxon>
        <taxon>metagenomes</taxon>
        <taxon>ecological metagenomes</taxon>
    </lineage>
</organism>
<feature type="domain" description="Elongation factor P C-terminal" evidence="7">
    <location>
        <begin position="143"/>
        <end position="198"/>
    </location>
</feature>
<protein>
    <submittedName>
        <fullName evidence="9">Elongation factor P</fullName>
    </submittedName>
</protein>
<dbReference type="SUPFAM" id="SSF50104">
    <property type="entry name" value="Translation proteins SH3-like domain"/>
    <property type="match status" value="1"/>
</dbReference>
<gene>
    <name evidence="9" type="primary">efp_6</name>
    <name evidence="9" type="ORF">SDC9_11562</name>
</gene>
<evidence type="ECO:0000256" key="1">
    <source>
        <dbReference type="ARBA" id="ARBA00004496"/>
    </source>
</evidence>
<dbReference type="InterPro" id="IPR001059">
    <property type="entry name" value="Transl_elong_P/YeiP_cen"/>
</dbReference>
<dbReference type="PROSITE" id="PS01275">
    <property type="entry name" value="EFP"/>
    <property type="match status" value="1"/>
</dbReference>
<dbReference type="CDD" id="cd04470">
    <property type="entry name" value="S1_EF-P_repeat_1"/>
    <property type="match status" value="1"/>
</dbReference>
<dbReference type="InterPro" id="IPR013852">
    <property type="entry name" value="Transl_elong_P/YeiP_CS"/>
</dbReference>
<dbReference type="InterPro" id="IPR015365">
    <property type="entry name" value="Elong-fact-P_C"/>
</dbReference>
<dbReference type="InterPro" id="IPR012340">
    <property type="entry name" value="NA-bd_OB-fold"/>
</dbReference>
<evidence type="ECO:0000259" key="7">
    <source>
        <dbReference type="SMART" id="SM00841"/>
    </source>
</evidence>
<dbReference type="UniPathway" id="UPA00345"/>
<comment type="pathway">
    <text evidence="2">Protein biosynthesis; polypeptide chain elongation.</text>
</comment>
<dbReference type="SMART" id="SM01185">
    <property type="entry name" value="EFP"/>
    <property type="match status" value="1"/>
</dbReference>
<dbReference type="InterPro" id="IPR013185">
    <property type="entry name" value="Transl_elong_KOW-like"/>
</dbReference>
<accession>A0A644THJ0</accession>
<proteinExistence type="inferred from homology"/>
<feature type="domain" description="Translation elongation factor P/YeiP central" evidence="8">
    <location>
        <begin position="81"/>
        <end position="135"/>
    </location>
</feature>
<dbReference type="NCBIfam" id="TIGR00038">
    <property type="entry name" value="efp"/>
    <property type="match status" value="1"/>
</dbReference>
<dbReference type="AlphaFoldDB" id="A0A644THJ0"/>
<dbReference type="HAMAP" id="MF_00141">
    <property type="entry name" value="EF_P"/>
    <property type="match status" value="1"/>
</dbReference>
<comment type="caution">
    <text evidence="9">The sequence shown here is derived from an EMBL/GenBank/DDBJ whole genome shotgun (WGS) entry which is preliminary data.</text>
</comment>
<evidence type="ECO:0000256" key="4">
    <source>
        <dbReference type="ARBA" id="ARBA00022490"/>
    </source>
</evidence>
<dbReference type="FunFam" id="2.40.50.140:FF:000009">
    <property type="entry name" value="Elongation factor P"/>
    <property type="match status" value="1"/>
</dbReference>
<name>A0A644THJ0_9ZZZZ</name>
<keyword evidence="6" id="KW-0648">Protein biosynthesis</keyword>
<dbReference type="CDD" id="cd05794">
    <property type="entry name" value="S1_EF-P_repeat_2"/>
    <property type="match status" value="1"/>
</dbReference>
<dbReference type="GO" id="GO:0003746">
    <property type="term" value="F:translation elongation factor activity"/>
    <property type="evidence" value="ECO:0007669"/>
    <property type="project" value="UniProtKB-KW"/>
</dbReference>
<dbReference type="GO" id="GO:0005829">
    <property type="term" value="C:cytosol"/>
    <property type="evidence" value="ECO:0007669"/>
    <property type="project" value="UniProtKB-ARBA"/>
</dbReference>
<dbReference type="InterPro" id="IPR008991">
    <property type="entry name" value="Translation_prot_SH3-like_sf"/>
</dbReference>
<dbReference type="Gene3D" id="2.40.50.140">
    <property type="entry name" value="Nucleic acid-binding proteins"/>
    <property type="match status" value="2"/>
</dbReference>
<dbReference type="GO" id="GO:0043043">
    <property type="term" value="P:peptide biosynthetic process"/>
    <property type="evidence" value="ECO:0007669"/>
    <property type="project" value="InterPro"/>
</dbReference>
<dbReference type="PANTHER" id="PTHR30053:SF14">
    <property type="entry name" value="TRANSLATION ELONGATION FACTOR KOW-LIKE DOMAIN-CONTAINING PROTEIN"/>
    <property type="match status" value="1"/>
</dbReference>
<keyword evidence="4" id="KW-0963">Cytoplasm</keyword>
<evidence type="ECO:0000256" key="2">
    <source>
        <dbReference type="ARBA" id="ARBA00004815"/>
    </source>
</evidence>
<evidence type="ECO:0000256" key="6">
    <source>
        <dbReference type="ARBA" id="ARBA00022917"/>
    </source>
</evidence>
<dbReference type="InterPro" id="IPR011768">
    <property type="entry name" value="Transl_elongation_fac_P"/>
</dbReference>
<dbReference type="NCBIfam" id="NF001810">
    <property type="entry name" value="PRK00529.1"/>
    <property type="match status" value="1"/>
</dbReference>